<keyword evidence="1" id="KW-0472">Membrane</keyword>
<dbReference type="KEGG" id="ttn:TTX_0832"/>
<dbReference type="eggNOG" id="arCOG00272">
    <property type="taxonomic scope" value="Archaea"/>
</dbReference>
<dbReference type="GO" id="GO:0016020">
    <property type="term" value="C:membrane"/>
    <property type="evidence" value="ECO:0007669"/>
    <property type="project" value="InterPro"/>
</dbReference>
<dbReference type="Pfam" id="PF00892">
    <property type="entry name" value="EamA"/>
    <property type="match status" value="2"/>
</dbReference>
<keyword evidence="1" id="KW-0812">Transmembrane</keyword>
<sequence>MSNLIGVILALSASVAWSIAPLLYKTGSTESAWDDLFSLALATFISALPLLLIGAHLSTTMLIYGALFSLLGPVLGTYMYLVSLRHASVGLATLVSYAYVILVPLLSIDISLRHLLAGALAMLGLYIAMRARGGSVKGIALAFSSALLYALSFLVIGSAAAVTDPWSFTLARAIGFLLPVALIEMARGKSPKISPKIFLAGIVSYGVGGPLFILSVYYLGPVIPSIISALSPVLTQVLAIFALGERPDFYTALGFLVMIAAILLAV</sequence>
<feature type="transmembrane region" description="Helical" evidence="1">
    <location>
        <begin position="112"/>
        <end position="129"/>
    </location>
</feature>
<dbReference type="InterPro" id="IPR000620">
    <property type="entry name" value="EamA_dom"/>
</dbReference>
<evidence type="ECO:0000313" key="3">
    <source>
        <dbReference type="EMBL" id="CCC81487.1"/>
    </source>
</evidence>
<feature type="transmembrane region" description="Helical" evidence="1">
    <location>
        <begin position="36"/>
        <end position="55"/>
    </location>
</feature>
<feature type="transmembrane region" description="Helical" evidence="1">
    <location>
        <begin position="249"/>
        <end position="265"/>
    </location>
</feature>
<dbReference type="EMBL" id="FN869859">
    <property type="protein sequence ID" value="CCC81487.1"/>
    <property type="molecule type" value="Genomic_DNA"/>
</dbReference>
<feature type="transmembrane region" description="Helical" evidence="1">
    <location>
        <begin position="166"/>
        <end position="185"/>
    </location>
</feature>
<evidence type="ECO:0000259" key="2">
    <source>
        <dbReference type="Pfam" id="PF00892"/>
    </source>
</evidence>
<dbReference type="RefSeq" id="WP_014126743.1">
    <property type="nucleotide sequence ID" value="NC_016070.1"/>
</dbReference>
<dbReference type="GeneID" id="11261724"/>
<name>G4RPJ2_THETK</name>
<feature type="transmembrane region" description="Helical" evidence="1">
    <location>
        <begin position="225"/>
        <end position="242"/>
    </location>
</feature>
<dbReference type="Proteomes" id="UP000002654">
    <property type="component" value="Chromosome"/>
</dbReference>
<feature type="transmembrane region" description="Helical" evidence="1">
    <location>
        <begin position="141"/>
        <end position="160"/>
    </location>
</feature>
<protein>
    <submittedName>
        <fullName evidence="3">Transport membrane protein</fullName>
    </submittedName>
</protein>
<feature type="transmembrane region" description="Helical" evidence="1">
    <location>
        <begin position="61"/>
        <end position="81"/>
    </location>
</feature>
<dbReference type="InterPro" id="IPR037185">
    <property type="entry name" value="EmrE-like"/>
</dbReference>
<feature type="domain" description="EamA" evidence="2">
    <location>
        <begin position="137"/>
        <end position="265"/>
    </location>
</feature>
<dbReference type="PATRIC" id="fig|768679.9.peg.841"/>
<reference evidence="3 4" key="1">
    <citation type="journal article" date="2011" name="PLoS ONE">
        <title>The complete genome sequence of Thermoproteus tenax: a physiologically versatile member of the Crenarchaeota.</title>
        <authorList>
            <person name="Siebers B."/>
            <person name="Zaparty M."/>
            <person name="Raddatz G."/>
            <person name="Tjaden B."/>
            <person name="Albers S.V."/>
            <person name="Bell S.D."/>
            <person name="Blombach F."/>
            <person name="Kletzin A."/>
            <person name="Kyrpides N."/>
            <person name="Lanz C."/>
            <person name="Plagens A."/>
            <person name="Rampp M."/>
            <person name="Rosinus A."/>
            <person name="von Jan M."/>
            <person name="Makarova K.S."/>
            <person name="Klenk H.P."/>
            <person name="Schuster S.C."/>
            <person name="Hensel R."/>
        </authorList>
    </citation>
    <scope>NUCLEOTIDE SEQUENCE [LARGE SCALE GENOMIC DNA]</scope>
    <source>
        <strain evidence="4">ATCC 35583 / DSM 2078 / JCM 9277 / NBRC 100435 / Kra 1</strain>
    </source>
</reference>
<dbReference type="AlphaFoldDB" id="G4RPJ2"/>
<feature type="transmembrane region" description="Helical" evidence="1">
    <location>
        <begin position="197"/>
        <end position="219"/>
    </location>
</feature>
<evidence type="ECO:0000313" key="4">
    <source>
        <dbReference type="Proteomes" id="UP000002654"/>
    </source>
</evidence>
<dbReference type="HOGENOM" id="CLU_992562_0_0_2"/>
<keyword evidence="4" id="KW-1185">Reference proteome</keyword>
<dbReference type="PaxDb" id="768679-TTX_0832"/>
<feature type="transmembrane region" description="Helical" evidence="1">
    <location>
        <begin position="6"/>
        <end position="24"/>
    </location>
</feature>
<dbReference type="STRING" id="768679.TTX_0832"/>
<proteinExistence type="predicted"/>
<keyword evidence="1" id="KW-1133">Transmembrane helix</keyword>
<evidence type="ECO:0000256" key="1">
    <source>
        <dbReference type="SAM" id="Phobius"/>
    </source>
</evidence>
<feature type="domain" description="EamA" evidence="2">
    <location>
        <begin position="5"/>
        <end position="128"/>
    </location>
</feature>
<feature type="transmembrane region" description="Helical" evidence="1">
    <location>
        <begin position="88"/>
        <end position="106"/>
    </location>
</feature>
<gene>
    <name evidence="3" type="ordered locus">TTX_0832</name>
</gene>
<dbReference type="SUPFAM" id="SSF103481">
    <property type="entry name" value="Multidrug resistance efflux transporter EmrE"/>
    <property type="match status" value="1"/>
</dbReference>
<organism evidence="3 4">
    <name type="scientific">Thermoproteus tenax (strain ATCC 35583 / DSM 2078 / JCM 9277 / NBRC 100435 / Kra 1)</name>
    <dbReference type="NCBI Taxonomy" id="768679"/>
    <lineage>
        <taxon>Archaea</taxon>
        <taxon>Thermoproteota</taxon>
        <taxon>Thermoprotei</taxon>
        <taxon>Thermoproteales</taxon>
        <taxon>Thermoproteaceae</taxon>
        <taxon>Thermoproteus</taxon>
    </lineage>
</organism>
<accession>G4RPJ2</accession>